<keyword evidence="2" id="KW-1185">Reference proteome</keyword>
<dbReference type="Proteomes" id="UP000318017">
    <property type="component" value="Chromosome"/>
</dbReference>
<dbReference type="AlphaFoldDB" id="A0A518GAY2"/>
<accession>A0A518GAY2</accession>
<dbReference type="GO" id="GO:0016491">
    <property type="term" value="F:oxidoreductase activity"/>
    <property type="evidence" value="ECO:0007669"/>
    <property type="project" value="TreeGrafter"/>
</dbReference>
<gene>
    <name evidence="1" type="ORF">Q31a_40920</name>
</gene>
<name>A0A518GAY2_9BACT</name>
<dbReference type="SUPFAM" id="SSF51905">
    <property type="entry name" value="FAD/NAD(P)-binding domain"/>
    <property type="match status" value="1"/>
</dbReference>
<sequence>MKNSRTGIVGGGPGGLMTAYELQRIADCPVQVTLFEAGERLGGKILTPQFQQAAIPYEAGAADFYGKRPNRC</sequence>
<dbReference type="Pfam" id="PF13450">
    <property type="entry name" value="NAD_binding_8"/>
    <property type="match status" value="1"/>
</dbReference>
<dbReference type="PANTHER" id="PTHR42923:SF3">
    <property type="entry name" value="PROTOPORPHYRINOGEN OXIDASE"/>
    <property type="match status" value="1"/>
</dbReference>
<evidence type="ECO:0000313" key="2">
    <source>
        <dbReference type="Proteomes" id="UP000318017"/>
    </source>
</evidence>
<dbReference type="EMBL" id="CP036298">
    <property type="protein sequence ID" value="QDV25765.1"/>
    <property type="molecule type" value="Genomic_DNA"/>
</dbReference>
<dbReference type="KEGG" id="ahel:Q31a_40920"/>
<dbReference type="PANTHER" id="PTHR42923">
    <property type="entry name" value="PROTOPORPHYRINOGEN OXIDASE"/>
    <property type="match status" value="1"/>
</dbReference>
<dbReference type="Gene3D" id="3.50.50.60">
    <property type="entry name" value="FAD/NAD(P)-binding domain"/>
    <property type="match status" value="1"/>
</dbReference>
<dbReference type="InterPro" id="IPR036188">
    <property type="entry name" value="FAD/NAD-bd_sf"/>
</dbReference>
<reference evidence="1 2" key="1">
    <citation type="submission" date="2019-02" db="EMBL/GenBank/DDBJ databases">
        <title>Deep-cultivation of Planctomycetes and their phenomic and genomic characterization uncovers novel biology.</title>
        <authorList>
            <person name="Wiegand S."/>
            <person name="Jogler M."/>
            <person name="Boedeker C."/>
            <person name="Pinto D."/>
            <person name="Vollmers J."/>
            <person name="Rivas-Marin E."/>
            <person name="Kohn T."/>
            <person name="Peeters S.H."/>
            <person name="Heuer A."/>
            <person name="Rast P."/>
            <person name="Oberbeckmann S."/>
            <person name="Bunk B."/>
            <person name="Jeske O."/>
            <person name="Meyerdierks A."/>
            <person name="Storesund J.E."/>
            <person name="Kallscheuer N."/>
            <person name="Luecker S."/>
            <person name="Lage O.M."/>
            <person name="Pohl T."/>
            <person name="Merkel B.J."/>
            <person name="Hornburger P."/>
            <person name="Mueller R.-W."/>
            <person name="Bruemmer F."/>
            <person name="Labrenz M."/>
            <person name="Spormann A.M."/>
            <person name="Op den Camp H."/>
            <person name="Overmann J."/>
            <person name="Amann R."/>
            <person name="Jetten M.S.M."/>
            <person name="Mascher T."/>
            <person name="Medema M.H."/>
            <person name="Devos D.P."/>
            <person name="Kaster A.-K."/>
            <person name="Ovreas L."/>
            <person name="Rohde M."/>
            <person name="Galperin M.Y."/>
            <person name="Jogler C."/>
        </authorList>
    </citation>
    <scope>NUCLEOTIDE SEQUENCE [LARGE SCALE GENOMIC DNA]</scope>
    <source>
        <strain evidence="1 2">Q31a</strain>
    </source>
</reference>
<dbReference type="Gene3D" id="3.90.660.20">
    <property type="entry name" value="Protoporphyrinogen oxidase, mitochondrial, domain 2"/>
    <property type="match status" value="1"/>
</dbReference>
<protein>
    <submittedName>
        <fullName evidence="1">Protoporphyrinogen oxidase</fullName>
    </submittedName>
</protein>
<evidence type="ECO:0000313" key="1">
    <source>
        <dbReference type="EMBL" id="QDV25765.1"/>
    </source>
</evidence>
<dbReference type="PRINTS" id="PR00419">
    <property type="entry name" value="ADXRDTASE"/>
</dbReference>
<dbReference type="RefSeq" id="WP_145081290.1">
    <property type="nucleotide sequence ID" value="NZ_CP036298.1"/>
</dbReference>
<proteinExistence type="predicted"/>
<organism evidence="1 2">
    <name type="scientific">Aureliella helgolandensis</name>
    <dbReference type="NCBI Taxonomy" id="2527968"/>
    <lineage>
        <taxon>Bacteria</taxon>
        <taxon>Pseudomonadati</taxon>
        <taxon>Planctomycetota</taxon>
        <taxon>Planctomycetia</taxon>
        <taxon>Pirellulales</taxon>
        <taxon>Pirellulaceae</taxon>
        <taxon>Aureliella</taxon>
    </lineage>
</organism>
<dbReference type="OrthoDB" id="20837at2"/>
<dbReference type="InterPro" id="IPR050464">
    <property type="entry name" value="Zeta_carotene_desat/Oxidored"/>
</dbReference>